<reference evidence="1" key="1">
    <citation type="journal article" date="2015" name="Nature">
        <title>Complex archaea that bridge the gap between prokaryotes and eukaryotes.</title>
        <authorList>
            <person name="Spang A."/>
            <person name="Saw J.H."/>
            <person name="Jorgensen S.L."/>
            <person name="Zaremba-Niedzwiedzka K."/>
            <person name="Martijn J."/>
            <person name="Lind A.E."/>
            <person name="van Eijk R."/>
            <person name="Schleper C."/>
            <person name="Guy L."/>
            <person name="Ettema T.J."/>
        </authorList>
    </citation>
    <scope>NUCLEOTIDE SEQUENCE</scope>
</reference>
<proteinExistence type="predicted"/>
<dbReference type="EMBL" id="LAZR01031292">
    <property type="protein sequence ID" value="KKL54173.1"/>
    <property type="molecule type" value="Genomic_DNA"/>
</dbReference>
<dbReference type="AlphaFoldDB" id="A0A0F9CXT3"/>
<accession>A0A0F9CXT3</accession>
<sequence>MTKPSQPDTDSSTRPELSQHTPICVPCQRNYRCERNGIFVRLGPDAIIDADLYQCPGCGHQIVRGFARRDVSRHDSDPKCRKVFGIQSCLMGSATITDNTGRPYDTPLVEWEARELKADHQDCIPWDDTLAVRR</sequence>
<evidence type="ECO:0000313" key="1">
    <source>
        <dbReference type="EMBL" id="KKL54173.1"/>
    </source>
</evidence>
<name>A0A0F9CXT3_9ZZZZ</name>
<comment type="caution">
    <text evidence="1">The sequence shown here is derived from an EMBL/GenBank/DDBJ whole genome shotgun (WGS) entry which is preliminary data.</text>
</comment>
<gene>
    <name evidence="1" type="ORF">LCGC14_2268080</name>
</gene>
<organism evidence="1">
    <name type="scientific">marine sediment metagenome</name>
    <dbReference type="NCBI Taxonomy" id="412755"/>
    <lineage>
        <taxon>unclassified sequences</taxon>
        <taxon>metagenomes</taxon>
        <taxon>ecological metagenomes</taxon>
    </lineage>
</organism>
<protein>
    <submittedName>
        <fullName evidence="1">Uncharacterized protein</fullName>
    </submittedName>
</protein>